<reference evidence="1" key="1">
    <citation type="journal article" date="2020" name="Microb. Genom.">
        <title>Genetic diversity of clinical and environmental Mucorales isolates obtained from an investigation of mucormycosis cases among solid organ transplant recipients.</title>
        <authorList>
            <person name="Nguyen M.H."/>
            <person name="Kaul D."/>
            <person name="Muto C."/>
            <person name="Cheng S.J."/>
            <person name="Richter R.A."/>
            <person name="Bruno V.M."/>
            <person name="Liu G."/>
            <person name="Beyhan S."/>
            <person name="Sundermann A.J."/>
            <person name="Mounaud S."/>
            <person name="Pasculle A.W."/>
            <person name="Nierman W.C."/>
            <person name="Driscoll E."/>
            <person name="Cumbie R."/>
            <person name="Clancy C.J."/>
            <person name="Dupont C.L."/>
        </authorList>
    </citation>
    <scope>NUCLEOTIDE SEQUENCE</scope>
    <source>
        <strain evidence="1">GL16</strain>
    </source>
</reference>
<name>A0A9P6XX92_RHIOR</name>
<evidence type="ECO:0000313" key="1">
    <source>
        <dbReference type="EMBL" id="KAG1533916.1"/>
    </source>
</evidence>
<comment type="caution">
    <text evidence="1">The sequence shown here is derived from an EMBL/GenBank/DDBJ whole genome shotgun (WGS) entry which is preliminary data.</text>
</comment>
<dbReference type="AlphaFoldDB" id="A0A9P6XX92"/>
<evidence type="ECO:0000313" key="2">
    <source>
        <dbReference type="Proteomes" id="UP000717996"/>
    </source>
</evidence>
<sequence>MNQEHVYLWIDANPMHSSQTKSDAITRQDGRMRGMLDGKSKRVRDHGLVSDAHPVHLPPSRGRWAAVLSFAPSDDV</sequence>
<proteinExistence type="predicted"/>
<dbReference type="EMBL" id="JAANIT010003548">
    <property type="protein sequence ID" value="KAG1533916.1"/>
    <property type="molecule type" value="Genomic_DNA"/>
</dbReference>
<accession>A0A9P6XX92</accession>
<organism evidence="1 2">
    <name type="scientific">Rhizopus oryzae</name>
    <name type="common">Mucormycosis agent</name>
    <name type="synonym">Rhizopus arrhizus var. delemar</name>
    <dbReference type="NCBI Taxonomy" id="64495"/>
    <lineage>
        <taxon>Eukaryota</taxon>
        <taxon>Fungi</taxon>
        <taxon>Fungi incertae sedis</taxon>
        <taxon>Mucoromycota</taxon>
        <taxon>Mucoromycotina</taxon>
        <taxon>Mucoromycetes</taxon>
        <taxon>Mucorales</taxon>
        <taxon>Mucorineae</taxon>
        <taxon>Rhizopodaceae</taxon>
        <taxon>Rhizopus</taxon>
    </lineage>
</organism>
<dbReference type="Proteomes" id="UP000717996">
    <property type="component" value="Unassembled WGS sequence"/>
</dbReference>
<protein>
    <submittedName>
        <fullName evidence="1">Uncharacterized protein</fullName>
    </submittedName>
</protein>
<gene>
    <name evidence="1" type="ORF">G6F51_012376</name>
</gene>